<evidence type="ECO:0000313" key="2">
    <source>
        <dbReference type="Proteomes" id="UP001497525"/>
    </source>
</evidence>
<organism evidence="1 2">
    <name type="scientific">Calicophoron daubneyi</name>
    <name type="common">Rumen fluke</name>
    <name type="synonym">Paramphistomum daubneyi</name>
    <dbReference type="NCBI Taxonomy" id="300641"/>
    <lineage>
        <taxon>Eukaryota</taxon>
        <taxon>Metazoa</taxon>
        <taxon>Spiralia</taxon>
        <taxon>Lophotrochozoa</taxon>
        <taxon>Platyhelminthes</taxon>
        <taxon>Trematoda</taxon>
        <taxon>Digenea</taxon>
        <taxon>Plagiorchiida</taxon>
        <taxon>Pronocephalata</taxon>
        <taxon>Paramphistomoidea</taxon>
        <taxon>Paramphistomidae</taxon>
        <taxon>Calicophoron</taxon>
    </lineage>
</organism>
<name>A0AAV2TJY6_CALDB</name>
<dbReference type="EMBL" id="CAXLJL010000378">
    <property type="protein sequence ID" value="CAL5137035.1"/>
    <property type="molecule type" value="Genomic_DNA"/>
</dbReference>
<gene>
    <name evidence="1" type="ORF">CDAUBV1_LOCUS11311</name>
</gene>
<sequence>MSRTRGNLQLWKKWIYVVVTSLSVLLLVYRIADWVIIGRLVLKEPCQLSPEAQSLKPQSMWTNILPTVHSSRTTAGSNTRDCAPLLILCNVNPIRGSKLFLLPNGDKLYDEYIRNYSLAAPFLPSLLSQIAETEIRKISHQLQDMLKSCRSGEGECHSSDFLFTRQGTMACYTMQLNETADQRLQLVLDPQEYDYLLPNDGFVGFMTAVVTSQSVHQLTESHYVSLGSRFHSFVDVRYSWNENCVKPKETLQTGDEVSALTKRRLGAAIKLTYNAAELILVEENCRVPTTQRCPAYYVRSVTQTSKLPMFIKPVNVGHGETISRNSTEVHFASTVQKRAYLRTNNHTALKMLTQIALELAEAIRDASNVTNFLHQLRIHLSENLHRMDYLMMINVTAPTVSEHLRKKECLSQTRNALSQFDNDPLIPGSFPNGFLLSSPLAMSRKELELYLIDCFYDAQTVTFPSAAFLRKTLKAVMKLHLQFSNVTETGHVSEAMEQARFSNGPSESGCRKLTADYAQLLEQVGSRASAALSKMENVNNGLHGVIRDNRILRAAYSELAGTLPQTLGSSLVTTTLRISKEVRPVDKAFSVFAFGLMRSKRVLRGFGACISDPFYITVGISTKYYH</sequence>
<accession>A0AAV2TJY6</accession>
<proteinExistence type="predicted"/>
<protein>
    <submittedName>
        <fullName evidence="1">Uncharacterized protein</fullName>
    </submittedName>
</protein>
<dbReference type="Proteomes" id="UP001497525">
    <property type="component" value="Unassembled WGS sequence"/>
</dbReference>
<comment type="caution">
    <text evidence="1">The sequence shown here is derived from an EMBL/GenBank/DDBJ whole genome shotgun (WGS) entry which is preliminary data.</text>
</comment>
<dbReference type="Gene3D" id="2.60.470.10">
    <property type="entry name" value="Acid-sensing ion channels like domains"/>
    <property type="match status" value="1"/>
</dbReference>
<dbReference type="AlphaFoldDB" id="A0AAV2TJY6"/>
<reference evidence="1" key="1">
    <citation type="submission" date="2024-06" db="EMBL/GenBank/DDBJ databases">
        <authorList>
            <person name="Liu X."/>
            <person name="Lenzi L."/>
            <person name="Haldenby T S."/>
            <person name="Uol C."/>
        </authorList>
    </citation>
    <scope>NUCLEOTIDE SEQUENCE</scope>
</reference>
<evidence type="ECO:0000313" key="1">
    <source>
        <dbReference type="EMBL" id="CAL5137035.1"/>
    </source>
</evidence>